<sequence length="156" mass="17875">MSRNFGGGSVMVWGAFGYKKKSEIVFLNGCQNAAMYQDVLSNHLWKMGRGMAGNKWIFQQDNASIHNARTTFEWFNKKNHGIGLACTVPRLESYREPQLVRLVYGGDKQYQTIVELKQAIQSQWDLMNQDGCKKLIDSMHKRCFDVIKIGGKSIKY</sequence>
<protein>
    <recommendedName>
        <fullName evidence="3">Tc1-like transposase DDE domain-containing protein</fullName>
    </recommendedName>
</protein>
<dbReference type="PhylomeDB" id="T1JA34"/>
<accession>T1JA34</accession>
<dbReference type="EnsemblMetazoa" id="SMAR010589-RA">
    <property type="protein sequence ID" value="SMAR010589-PA"/>
    <property type="gene ID" value="SMAR010589"/>
</dbReference>
<organism evidence="1 2">
    <name type="scientific">Strigamia maritima</name>
    <name type="common">European centipede</name>
    <name type="synonym">Geophilus maritimus</name>
    <dbReference type="NCBI Taxonomy" id="126957"/>
    <lineage>
        <taxon>Eukaryota</taxon>
        <taxon>Metazoa</taxon>
        <taxon>Ecdysozoa</taxon>
        <taxon>Arthropoda</taxon>
        <taxon>Myriapoda</taxon>
        <taxon>Chilopoda</taxon>
        <taxon>Pleurostigmophora</taxon>
        <taxon>Geophilomorpha</taxon>
        <taxon>Linotaeniidae</taxon>
        <taxon>Strigamia</taxon>
    </lineage>
</organism>
<evidence type="ECO:0000313" key="1">
    <source>
        <dbReference type="EnsemblMetazoa" id="SMAR010589-PA"/>
    </source>
</evidence>
<dbReference type="OMA" id="IHNARTT"/>
<dbReference type="STRING" id="126957.T1JA34"/>
<dbReference type="EMBL" id="JH431981">
    <property type="status" value="NOT_ANNOTATED_CDS"/>
    <property type="molecule type" value="Genomic_DNA"/>
</dbReference>
<evidence type="ECO:0000313" key="2">
    <source>
        <dbReference type="Proteomes" id="UP000014500"/>
    </source>
</evidence>
<dbReference type="HOGENOM" id="CLU_033666_12_0_1"/>
<dbReference type="GO" id="GO:0003676">
    <property type="term" value="F:nucleic acid binding"/>
    <property type="evidence" value="ECO:0007669"/>
    <property type="project" value="InterPro"/>
</dbReference>
<keyword evidence="2" id="KW-1185">Reference proteome</keyword>
<proteinExistence type="predicted"/>
<dbReference type="Proteomes" id="UP000014500">
    <property type="component" value="Unassembled WGS sequence"/>
</dbReference>
<reference evidence="2" key="1">
    <citation type="submission" date="2011-05" db="EMBL/GenBank/DDBJ databases">
        <authorList>
            <person name="Richards S.R."/>
            <person name="Qu J."/>
            <person name="Jiang H."/>
            <person name="Jhangiani S.N."/>
            <person name="Agravi P."/>
            <person name="Goodspeed R."/>
            <person name="Gross S."/>
            <person name="Mandapat C."/>
            <person name="Jackson L."/>
            <person name="Mathew T."/>
            <person name="Pu L."/>
            <person name="Thornton R."/>
            <person name="Saada N."/>
            <person name="Wilczek-Boney K.B."/>
            <person name="Lee S."/>
            <person name="Kovar C."/>
            <person name="Wu Y."/>
            <person name="Scherer S.E."/>
            <person name="Worley K.C."/>
            <person name="Muzny D.M."/>
            <person name="Gibbs R."/>
        </authorList>
    </citation>
    <scope>NUCLEOTIDE SEQUENCE</scope>
    <source>
        <strain evidence="2">Brora</strain>
    </source>
</reference>
<dbReference type="AlphaFoldDB" id="T1JA34"/>
<dbReference type="InterPro" id="IPR036397">
    <property type="entry name" value="RNaseH_sf"/>
</dbReference>
<evidence type="ECO:0008006" key="3">
    <source>
        <dbReference type="Google" id="ProtNLM"/>
    </source>
</evidence>
<reference evidence="1" key="2">
    <citation type="submission" date="2015-02" db="UniProtKB">
        <authorList>
            <consortium name="EnsemblMetazoa"/>
        </authorList>
    </citation>
    <scope>IDENTIFICATION</scope>
</reference>
<name>T1JA34_STRMM</name>
<dbReference type="Gene3D" id="3.30.420.10">
    <property type="entry name" value="Ribonuclease H-like superfamily/Ribonuclease H"/>
    <property type="match status" value="1"/>
</dbReference>